<name>A0ACC2EN41_DIPCM</name>
<accession>A0ACC2EN41</accession>
<comment type="caution">
    <text evidence="1">The sequence shown here is derived from an EMBL/GenBank/DDBJ whole genome shotgun (WGS) entry which is preliminary data.</text>
</comment>
<organism evidence="1 2">
    <name type="scientific">Diphasiastrum complanatum</name>
    <name type="common">Issler's clubmoss</name>
    <name type="synonym">Lycopodium complanatum</name>
    <dbReference type="NCBI Taxonomy" id="34168"/>
    <lineage>
        <taxon>Eukaryota</taxon>
        <taxon>Viridiplantae</taxon>
        <taxon>Streptophyta</taxon>
        <taxon>Embryophyta</taxon>
        <taxon>Tracheophyta</taxon>
        <taxon>Lycopodiopsida</taxon>
        <taxon>Lycopodiales</taxon>
        <taxon>Lycopodiaceae</taxon>
        <taxon>Lycopodioideae</taxon>
        <taxon>Diphasiastrum</taxon>
    </lineage>
</organism>
<proteinExistence type="predicted"/>
<sequence>MARHPPCSTASSFFHAACKSDTPSSLILPWLRPRSFISIPFHPFVSSILQWFRASLLKQASERGGHINFQAMHVQYTLNLGAGFRRSFHINKLEIAHNENCDPSGGICGHRCVKVSSSCQLQRSLHIGSVVRAKKGGFDRFIRIPVFREGAERRPIKSVKGCNCMKQNLNLINDNKCISCRMQHSRHISGSRSCDTLTNDSQQGVSMSSIGDIDLPRGLLSDSSSRKILDGSNVLQRDLDNGLEGDKLKRKVRLRSPYLAELVLPEQELKRLRDLSASVTCEIKIGKHGITDSVVTTIRKEWRRWEVVKVKCEGALAVNMKKTHEDLENKTGGLVIWKAGSAAAIYRGKGNVPPGTGLSGHEKDASADKEMKIKGSMKGEMNFSNLAGKSERGAANLESQYHKEVESVMEGLGPRFEGWTGAKPIPIDGDMLPAIDSAFQRPVRRLPEGVKASLSDIELTVLRKLSRPLPTHFVLGRNKGLQGLADAIVKLWERSEIAKIQIKKGVQHTRNQTMSGELKRLTGGILISRDKYFISLYRGKDFLPAAVAAALSDQEANAHQVEETEHRLCNGYGDAKEGHSSISAIGMVMSEWENWRNLEEQRKNRNATIVAAREQEARRVSHKLAVLMAKKRRAEEDLAKVEEYLNHFNLPSDHESITYEEMKILREVGLKTEGCLMIGKLSSLNVIIESMHSQWKQKELVKLTLLDFDKGSAKETAKILEYETGGIFVTMFSASKGQVVIFYRGNSYQPRSPSATKSILKKGTAIKNCLRMKHRESLERHLLAVEKEINKIKLRSDDLRLEYPSN</sequence>
<evidence type="ECO:0000313" key="2">
    <source>
        <dbReference type="Proteomes" id="UP001162992"/>
    </source>
</evidence>
<dbReference type="Proteomes" id="UP001162992">
    <property type="component" value="Chromosome 1"/>
</dbReference>
<protein>
    <submittedName>
        <fullName evidence="1">Uncharacterized protein</fullName>
    </submittedName>
</protein>
<gene>
    <name evidence="1" type="ORF">O6H91_01G011800</name>
</gene>
<dbReference type="EMBL" id="CM055092">
    <property type="protein sequence ID" value="KAJ7567912.1"/>
    <property type="molecule type" value="Genomic_DNA"/>
</dbReference>
<reference evidence="2" key="1">
    <citation type="journal article" date="2024" name="Proc. Natl. Acad. Sci. U.S.A.">
        <title>Extraordinary preservation of gene collinearity over three hundred million years revealed in homosporous lycophytes.</title>
        <authorList>
            <person name="Li C."/>
            <person name="Wickell D."/>
            <person name="Kuo L.Y."/>
            <person name="Chen X."/>
            <person name="Nie B."/>
            <person name="Liao X."/>
            <person name="Peng D."/>
            <person name="Ji J."/>
            <person name="Jenkins J."/>
            <person name="Williams M."/>
            <person name="Shu S."/>
            <person name="Plott C."/>
            <person name="Barry K."/>
            <person name="Rajasekar S."/>
            <person name="Grimwood J."/>
            <person name="Han X."/>
            <person name="Sun S."/>
            <person name="Hou Z."/>
            <person name="He W."/>
            <person name="Dai G."/>
            <person name="Sun C."/>
            <person name="Schmutz J."/>
            <person name="Leebens-Mack J.H."/>
            <person name="Li F.W."/>
            <person name="Wang L."/>
        </authorList>
    </citation>
    <scope>NUCLEOTIDE SEQUENCE [LARGE SCALE GENOMIC DNA]</scope>
    <source>
        <strain evidence="2">cv. PW_Plant_1</strain>
    </source>
</reference>
<evidence type="ECO:0000313" key="1">
    <source>
        <dbReference type="EMBL" id="KAJ7567912.1"/>
    </source>
</evidence>
<keyword evidence="2" id="KW-1185">Reference proteome</keyword>